<dbReference type="AlphaFoldDB" id="A0ABD0KS17"/>
<keyword evidence="2" id="KW-1185">Reference proteome</keyword>
<evidence type="ECO:0000313" key="1">
    <source>
        <dbReference type="EMBL" id="KAK7489892.1"/>
    </source>
</evidence>
<sequence length="65" mass="7217">AVRSQKLIIRGLSVDYSHSCMTKSVIPTDHGSLQIGFISSSERLACYLSAHLKFFSTRLLTLFKG</sequence>
<comment type="caution">
    <text evidence="1">The sequence shown here is derived from an EMBL/GenBank/DDBJ whole genome shotgun (WGS) entry which is preliminary data.</text>
</comment>
<reference evidence="1 2" key="1">
    <citation type="journal article" date="2023" name="Sci. Data">
        <title>Genome assembly of the Korean intertidal mud-creeper Batillaria attramentaria.</title>
        <authorList>
            <person name="Patra A.K."/>
            <person name="Ho P.T."/>
            <person name="Jun S."/>
            <person name="Lee S.J."/>
            <person name="Kim Y."/>
            <person name="Won Y.J."/>
        </authorList>
    </citation>
    <scope>NUCLEOTIDE SEQUENCE [LARGE SCALE GENOMIC DNA]</scope>
    <source>
        <strain evidence="1">Wonlab-2016</strain>
    </source>
</reference>
<accession>A0ABD0KS17</accession>
<proteinExistence type="predicted"/>
<name>A0ABD0KS17_9CAEN</name>
<evidence type="ECO:0000313" key="2">
    <source>
        <dbReference type="Proteomes" id="UP001519460"/>
    </source>
</evidence>
<protein>
    <submittedName>
        <fullName evidence="1">Uncharacterized protein</fullName>
    </submittedName>
</protein>
<dbReference type="EMBL" id="JACVVK020000133">
    <property type="protein sequence ID" value="KAK7489892.1"/>
    <property type="molecule type" value="Genomic_DNA"/>
</dbReference>
<organism evidence="1 2">
    <name type="scientific">Batillaria attramentaria</name>
    <dbReference type="NCBI Taxonomy" id="370345"/>
    <lineage>
        <taxon>Eukaryota</taxon>
        <taxon>Metazoa</taxon>
        <taxon>Spiralia</taxon>
        <taxon>Lophotrochozoa</taxon>
        <taxon>Mollusca</taxon>
        <taxon>Gastropoda</taxon>
        <taxon>Caenogastropoda</taxon>
        <taxon>Sorbeoconcha</taxon>
        <taxon>Cerithioidea</taxon>
        <taxon>Batillariidae</taxon>
        <taxon>Batillaria</taxon>
    </lineage>
</organism>
<gene>
    <name evidence="1" type="ORF">BaRGS_00018914</name>
</gene>
<feature type="non-terminal residue" evidence="1">
    <location>
        <position position="1"/>
    </location>
</feature>
<dbReference type="Proteomes" id="UP001519460">
    <property type="component" value="Unassembled WGS sequence"/>
</dbReference>